<dbReference type="PROSITE" id="PS00905">
    <property type="entry name" value="GTP1_OBG"/>
    <property type="match status" value="1"/>
</dbReference>
<dbReference type="InterPro" id="IPR006169">
    <property type="entry name" value="GTP1_OBG_dom"/>
</dbReference>
<feature type="binding site" evidence="9">
    <location>
        <position position="192"/>
    </location>
    <ligand>
        <name>Mg(2+)</name>
        <dbReference type="ChEBI" id="CHEBI:18420"/>
    </ligand>
</feature>
<dbReference type="InterPro" id="IPR006073">
    <property type="entry name" value="GTP-bd"/>
</dbReference>
<evidence type="ECO:0000259" key="11">
    <source>
        <dbReference type="PROSITE" id="PS51881"/>
    </source>
</evidence>
<feature type="binding site" evidence="9">
    <location>
        <begin position="282"/>
        <end position="285"/>
    </location>
    <ligand>
        <name>GTP</name>
        <dbReference type="ChEBI" id="CHEBI:37565"/>
    </ligand>
</feature>
<evidence type="ECO:0000259" key="12">
    <source>
        <dbReference type="PROSITE" id="PS51883"/>
    </source>
</evidence>
<gene>
    <name evidence="13" type="primary">obgE</name>
    <name evidence="9" type="synonym">obg</name>
    <name evidence="13" type="ORF">P0Y55_04730</name>
</gene>
<dbReference type="PROSITE" id="PS51710">
    <property type="entry name" value="G_OBG"/>
    <property type="match status" value="1"/>
</dbReference>
<keyword evidence="7 9" id="KW-0460">Magnesium</keyword>
<dbReference type="NCBIfam" id="TIGR03595">
    <property type="entry name" value="Obg_CgtA_exten"/>
    <property type="match status" value="1"/>
</dbReference>
<dbReference type="EC" id="3.6.5.-" evidence="9"/>
<keyword evidence="3 9" id="KW-0963">Cytoplasm</keyword>
<dbReference type="AlphaFoldDB" id="A0AA95EZ24"/>
<dbReference type="NCBIfam" id="NF008955">
    <property type="entry name" value="PRK12297.1"/>
    <property type="match status" value="1"/>
</dbReference>
<dbReference type="Pfam" id="PF01926">
    <property type="entry name" value="MMR_HSR1"/>
    <property type="match status" value="1"/>
</dbReference>
<dbReference type="PANTHER" id="PTHR11702">
    <property type="entry name" value="DEVELOPMENTALLY REGULATED GTP-BINDING PROTEIN-RELATED"/>
    <property type="match status" value="1"/>
</dbReference>
<dbReference type="InterPro" id="IPR015349">
    <property type="entry name" value="OCT_dom"/>
</dbReference>
<feature type="binding site" evidence="9">
    <location>
        <begin position="165"/>
        <end position="172"/>
    </location>
    <ligand>
        <name>GTP</name>
        <dbReference type="ChEBI" id="CHEBI:37565"/>
    </ligand>
</feature>
<reference evidence="13" key="1">
    <citation type="submission" date="2023-03" db="EMBL/GenBank/DDBJ databases">
        <title>Andean soil-derived lignocellulolytic bacterial consortium as a source of novel taxa and putative plastic-active enzymes.</title>
        <authorList>
            <person name="Diaz-Garcia L."/>
            <person name="Chuvochina M."/>
            <person name="Feuerriegel G."/>
            <person name="Bunk B."/>
            <person name="Sproer C."/>
            <person name="Streit W.R."/>
            <person name="Rodriguez L.M."/>
            <person name="Overmann J."/>
            <person name="Jimenez D.J."/>
        </authorList>
    </citation>
    <scope>NUCLEOTIDE SEQUENCE</scope>
    <source>
        <strain evidence="13">MAG 2441</strain>
    </source>
</reference>
<evidence type="ECO:0000256" key="2">
    <source>
        <dbReference type="ARBA" id="ARBA00007699"/>
    </source>
</evidence>
<protein>
    <recommendedName>
        <fullName evidence="9">GTPase Obg</fullName>
        <ecNumber evidence="9">3.6.5.-</ecNumber>
    </recommendedName>
    <alternativeName>
        <fullName evidence="9">GTP-binding protein Obg</fullName>
    </alternativeName>
</protein>
<dbReference type="NCBIfam" id="TIGR02729">
    <property type="entry name" value="Obg_CgtA"/>
    <property type="match status" value="1"/>
</dbReference>
<dbReference type="HAMAP" id="MF_01454">
    <property type="entry name" value="GTPase_Obg"/>
    <property type="match status" value="1"/>
</dbReference>
<evidence type="ECO:0000259" key="10">
    <source>
        <dbReference type="PROSITE" id="PS51710"/>
    </source>
</evidence>
<evidence type="ECO:0000313" key="14">
    <source>
        <dbReference type="Proteomes" id="UP001178662"/>
    </source>
</evidence>
<dbReference type="Proteomes" id="UP001178662">
    <property type="component" value="Chromosome"/>
</dbReference>
<dbReference type="SUPFAM" id="SSF102741">
    <property type="entry name" value="Obg GTP-binding protein C-terminal domain"/>
    <property type="match status" value="1"/>
</dbReference>
<dbReference type="InterPro" id="IPR014100">
    <property type="entry name" value="GTP-bd_Obg/CgtA"/>
</dbReference>
<evidence type="ECO:0000256" key="4">
    <source>
        <dbReference type="ARBA" id="ARBA00022723"/>
    </source>
</evidence>
<comment type="cofactor">
    <cofactor evidence="1 9">
        <name>Mg(2+)</name>
        <dbReference type="ChEBI" id="CHEBI:18420"/>
    </cofactor>
</comment>
<dbReference type="GO" id="GO:0005737">
    <property type="term" value="C:cytoplasm"/>
    <property type="evidence" value="ECO:0007669"/>
    <property type="project" value="UniProtKB-SubCell"/>
</dbReference>
<dbReference type="FunFam" id="3.40.50.300:FF:000515">
    <property type="entry name" value="GTPase Obg"/>
    <property type="match status" value="1"/>
</dbReference>
<evidence type="ECO:0000256" key="7">
    <source>
        <dbReference type="ARBA" id="ARBA00022842"/>
    </source>
</evidence>
<dbReference type="GO" id="GO:0003924">
    <property type="term" value="F:GTPase activity"/>
    <property type="evidence" value="ECO:0007669"/>
    <property type="project" value="UniProtKB-UniRule"/>
</dbReference>
<comment type="subcellular location">
    <subcellularLocation>
        <location evidence="9">Cytoplasm</location>
    </subcellularLocation>
</comment>
<comment type="subunit">
    <text evidence="9">Monomer.</text>
</comment>
<evidence type="ECO:0000256" key="8">
    <source>
        <dbReference type="ARBA" id="ARBA00023134"/>
    </source>
</evidence>
<evidence type="ECO:0000256" key="6">
    <source>
        <dbReference type="ARBA" id="ARBA00022801"/>
    </source>
</evidence>
<dbReference type="PROSITE" id="PS51881">
    <property type="entry name" value="OCT"/>
    <property type="match status" value="1"/>
</dbReference>
<dbReference type="InterPro" id="IPR006074">
    <property type="entry name" value="GTP1-OBG_CS"/>
</dbReference>
<feature type="binding site" evidence="9">
    <location>
        <begin position="313"/>
        <end position="315"/>
    </location>
    <ligand>
        <name>GTP</name>
        <dbReference type="ChEBI" id="CHEBI:37565"/>
    </ligand>
</feature>
<keyword evidence="8 9" id="KW-0342">GTP-binding</keyword>
<dbReference type="NCBIfam" id="NF008956">
    <property type="entry name" value="PRK12299.1"/>
    <property type="match status" value="1"/>
</dbReference>
<keyword evidence="5 9" id="KW-0547">Nucleotide-binding</keyword>
<dbReference type="GO" id="GO:0000287">
    <property type="term" value="F:magnesium ion binding"/>
    <property type="evidence" value="ECO:0007669"/>
    <property type="project" value="InterPro"/>
</dbReference>
<dbReference type="NCBIfam" id="NF008954">
    <property type="entry name" value="PRK12296.1"/>
    <property type="match status" value="1"/>
</dbReference>
<dbReference type="Gene3D" id="2.70.210.12">
    <property type="entry name" value="GTP1/OBG domain"/>
    <property type="match status" value="1"/>
</dbReference>
<feature type="binding site" evidence="9">
    <location>
        <position position="172"/>
    </location>
    <ligand>
        <name>Mg(2+)</name>
        <dbReference type="ChEBI" id="CHEBI:18420"/>
    </ligand>
</feature>
<keyword evidence="4 9" id="KW-0479">Metal-binding</keyword>
<dbReference type="SUPFAM" id="SSF52540">
    <property type="entry name" value="P-loop containing nucleoside triphosphate hydrolases"/>
    <property type="match status" value="1"/>
</dbReference>
<feature type="domain" description="OBG-type G" evidence="10">
    <location>
        <begin position="159"/>
        <end position="332"/>
    </location>
</feature>
<dbReference type="InterPro" id="IPR031167">
    <property type="entry name" value="G_OBG"/>
</dbReference>
<organism evidence="13 14">
    <name type="scientific">Candidatus Cohnella colombiensis</name>
    <dbReference type="NCBI Taxonomy" id="3121368"/>
    <lineage>
        <taxon>Bacteria</taxon>
        <taxon>Bacillati</taxon>
        <taxon>Bacillota</taxon>
        <taxon>Bacilli</taxon>
        <taxon>Bacillales</taxon>
        <taxon>Paenibacillaceae</taxon>
        <taxon>Cohnella</taxon>
    </lineage>
</organism>
<proteinExistence type="inferred from homology"/>
<evidence type="ECO:0000256" key="3">
    <source>
        <dbReference type="ARBA" id="ARBA00022490"/>
    </source>
</evidence>
<evidence type="ECO:0000256" key="5">
    <source>
        <dbReference type="ARBA" id="ARBA00022741"/>
    </source>
</evidence>
<evidence type="ECO:0000256" key="9">
    <source>
        <dbReference type="HAMAP-Rule" id="MF_01454"/>
    </source>
</evidence>
<dbReference type="GO" id="GO:0042254">
    <property type="term" value="P:ribosome biogenesis"/>
    <property type="evidence" value="ECO:0007669"/>
    <property type="project" value="UniProtKB-UniRule"/>
</dbReference>
<dbReference type="PRINTS" id="PR00326">
    <property type="entry name" value="GTP1OBG"/>
</dbReference>
<accession>A0AA95EZ24</accession>
<dbReference type="InterPro" id="IPR036346">
    <property type="entry name" value="GTP-bd_prot_GTP1/OBG_C_sf"/>
</dbReference>
<keyword evidence="14" id="KW-1185">Reference proteome</keyword>
<feature type="domain" description="Obg" evidence="12">
    <location>
        <begin position="1"/>
        <end position="158"/>
    </location>
</feature>
<dbReference type="Gene3D" id="3.40.50.300">
    <property type="entry name" value="P-loop containing nucleotide triphosphate hydrolases"/>
    <property type="match status" value="1"/>
</dbReference>
<dbReference type="EMBL" id="CP119317">
    <property type="protein sequence ID" value="WEK55367.1"/>
    <property type="molecule type" value="Genomic_DNA"/>
</dbReference>
<dbReference type="PANTHER" id="PTHR11702:SF31">
    <property type="entry name" value="MITOCHONDRIAL RIBOSOME-ASSOCIATED GTPASE 2"/>
    <property type="match status" value="1"/>
</dbReference>
<comment type="function">
    <text evidence="9">An essential GTPase which binds GTP, GDP and possibly (p)ppGpp with moderate affinity, with high nucleotide exchange rates and a fairly low GTP hydrolysis rate. Plays a role in control of the cell cycle, stress response, ribosome biogenesis and in those bacteria that undergo differentiation, in morphogenesis control.</text>
</comment>
<dbReference type="InterPro" id="IPR045086">
    <property type="entry name" value="OBG_GTPase"/>
</dbReference>
<dbReference type="Pfam" id="PF01018">
    <property type="entry name" value="GTP1_OBG"/>
    <property type="match status" value="1"/>
</dbReference>
<dbReference type="SUPFAM" id="SSF82051">
    <property type="entry name" value="Obg GTP-binding protein N-terminal domain"/>
    <property type="match status" value="1"/>
</dbReference>
<keyword evidence="6 9" id="KW-0378">Hydrolase</keyword>
<feature type="binding site" evidence="9">
    <location>
        <begin position="190"/>
        <end position="194"/>
    </location>
    <ligand>
        <name>GTP</name>
        <dbReference type="ChEBI" id="CHEBI:37565"/>
    </ligand>
</feature>
<evidence type="ECO:0000313" key="13">
    <source>
        <dbReference type="EMBL" id="WEK55367.1"/>
    </source>
</evidence>
<dbReference type="FunFam" id="2.70.210.12:FF:000001">
    <property type="entry name" value="GTPase Obg"/>
    <property type="match status" value="1"/>
</dbReference>
<dbReference type="Pfam" id="PF09269">
    <property type="entry name" value="DUF1967"/>
    <property type="match status" value="1"/>
</dbReference>
<dbReference type="PROSITE" id="PS51883">
    <property type="entry name" value="OBG"/>
    <property type="match status" value="1"/>
</dbReference>
<name>A0AA95EZ24_9BACL</name>
<dbReference type="Gene3D" id="3.30.300.350">
    <property type="entry name" value="GTP-binding protein OBG, C-terminal domain"/>
    <property type="match status" value="1"/>
</dbReference>
<feature type="binding site" evidence="9">
    <location>
        <begin position="212"/>
        <end position="215"/>
    </location>
    <ligand>
        <name>GTP</name>
        <dbReference type="ChEBI" id="CHEBI:37565"/>
    </ligand>
</feature>
<evidence type="ECO:0000256" key="1">
    <source>
        <dbReference type="ARBA" id="ARBA00001946"/>
    </source>
</evidence>
<feature type="domain" description="OCT" evidence="11">
    <location>
        <begin position="357"/>
        <end position="434"/>
    </location>
</feature>
<dbReference type="GO" id="GO:0005525">
    <property type="term" value="F:GTP binding"/>
    <property type="evidence" value="ECO:0007669"/>
    <property type="project" value="UniProtKB-UniRule"/>
</dbReference>
<sequence length="445" mass="49241">MFVDKAKIFVKGGNGGDGLVAFRRELYVPEGGPAGGDGGKGGSVIFRVDEGLRTLMDFRYQKHFKATRGEKGKNKTQHGANAEDMIVRVPPGTIVVDDDTGELVADLTRHDQQVVIAKGGRGGRGNTRFKSPANTAPAIAENGEEGQERWVTLELKVMADVGLVGFPSVGKSTLLSVVSGAQPKIGAYHFTTLTPNLGVVNLGEERSFVMADLPGLIEGAHTGIGLGHEFLRHVERTRIIVHVVDMSGMEGRDPFDDWLKINDELKLYNVKLVDRPQIVAANKMDMPDSEENLAEFREQMNEMHPDMLIMPISSLTRQGVQELLYRVGDVLDSLPDQIEIEEKAQKEAAEEGIIYRFEAGDDRSFTISRDNEVYVVESESIEKLMRRTQFNSYDAVVRFGRILRGLGVDAELRKRGAKDGSIIRIGKFEFEFFEGGSDSYLFEET</sequence>
<dbReference type="InterPro" id="IPR027417">
    <property type="entry name" value="P-loop_NTPase"/>
</dbReference>
<dbReference type="InterPro" id="IPR036726">
    <property type="entry name" value="GTP1_OBG_dom_sf"/>
</dbReference>
<comment type="similarity">
    <text evidence="2 9">Belongs to the TRAFAC class OBG-HflX-like GTPase superfamily. OBG GTPase family.</text>
</comment>
<dbReference type="CDD" id="cd01898">
    <property type="entry name" value="Obg"/>
    <property type="match status" value="1"/>
</dbReference>